<dbReference type="GO" id="GO:0005737">
    <property type="term" value="C:cytoplasm"/>
    <property type="evidence" value="ECO:0007669"/>
    <property type="project" value="UniProtKB-SubCell"/>
</dbReference>
<dbReference type="Gene3D" id="3.40.1280.10">
    <property type="match status" value="1"/>
</dbReference>
<evidence type="ECO:0000256" key="8">
    <source>
        <dbReference type="ARBA" id="ARBA00022679"/>
    </source>
</evidence>
<keyword evidence="7 12" id="KW-0489">Methyltransferase</keyword>
<evidence type="ECO:0000256" key="9">
    <source>
        <dbReference type="ARBA" id="ARBA00022691"/>
    </source>
</evidence>
<evidence type="ECO:0000256" key="12">
    <source>
        <dbReference type="PIRNR" id="PIRNR015601"/>
    </source>
</evidence>
<keyword evidence="6 12" id="KW-0698">rRNA processing</keyword>
<evidence type="ECO:0000256" key="7">
    <source>
        <dbReference type="ARBA" id="ARBA00022603"/>
    </source>
</evidence>
<dbReference type="RefSeq" id="WP_040431922.1">
    <property type="nucleotide sequence ID" value="NZ_CP050134.2"/>
</dbReference>
<evidence type="ECO:0000256" key="6">
    <source>
        <dbReference type="ARBA" id="ARBA00022552"/>
    </source>
</evidence>
<keyword evidence="9 12" id="KW-0949">S-adenosyl-L-methionine</keyword>
<evidence type="ECO:0000256" key="4">
    <source>
        <dbReference type="ARBA" id="ARBA00013673"/>
    </source>
</evidence>
<organism evidence="15 16">
    <name type="scientific">Corynebacterium matruchotii</name>
    <dbReference type="NCBI Taxonomy" id="43768"/>
    <lineage>
        <taxon>Bacteria</taxon>
        <taxon>Bacillati</taxon>
        <taxon>Actinomycetota</taxon>
        <taxon>Actinomycetes</taxon>
        <taxon>Mycobacteriales</taxon>
        <taxon>Corynebacteriaceae</taxon>
        <taxon>Corynebacterium</taxon>
    </lineage>
</organism>
<dbReference type="NCBIfam" id="TIGR00046">
    <property type="entry name" value="RsmE family RNA methyltransferase"/>
    <property type="match status" value="1"/>
</dbReference>
<dbReference type="InterPro" id="IPR006700">
    <property type="entry name" value="RsmE"/>
</dbReference>
<comment type="function">
    <text evidence="10 12">Specifically methylates the N3 position of the uracil ring of uridine 1498 (m3U1498) in 16S rRNA. Acts on the fully assembled 30S ribosomal subunit.</text>
</comment>
<evidence type="ECO:0000256" key="10">
    <source>
        <dbReference type="ARBA" id="ARBA00025699"/>
    </source>
</evidence>
<comment type="subcellular location">
    <subcellularLocation>
        <location evidence="1 12">Cytoplasm</location>
    </subcellularLocation>
</comment>
<dbReference type="NCBIfam" id="NF008693">
    <property type="entry name" value="PRK11713.2-3"/>
    <property type="match status" value="1"/>
</dbReference>
<feature type="domain" description="Ribosomal RNA small subunit methyltransferase E methyltransferase" evidence="13">
    <location>
        <begin position="79"/>
        <end position="238"/>
    </location>
</feature>
<dbReference type="PANTHER" id="PTHR30027:SF3">
    <property type="entry name" value="16S RRNA (URACIL(1498)-N(3))-METHYLTRANSFERASE"/>
    <property type="match status" value="1"/>
</dbReference>
<reference evidence="15 16" key="1">
    <citation type="submission" date="2018-06" db="EMBL/GenBank/DDBJ databases">
        <authorList>
            <consortium name="Pathogen Informatics"/>
            <person name="Doyle S."/>
        </authorList>
    </citation>
    <scope>NUCLEOTIDE SEQUENCE [LARGE SCALE GENOMIC DNA]</scope>
    <source>
        <strain evidence="15 16">NCTC10254</strain>
    </source>
</reference>
<evidence type="ECO:0000256" key="1">
    <source>
        <dbReference type="ARBA" id="ARBA00004496"/>
    </source>
</evidence>
<feature type="domain" description="Ribosomal RNA small subunit methyltransferase E PUA-like" evidence="14">
    <location>
        <begin position="22"/>
        <end position="68"/>
    </location>
</feature>
<evidence type="ECO:0000313" key="15">
    <source>
        <dbReference type="EMBL" id="SPW28139.1"/>
    </source>
</evidence>
<evidence type="ECO:0000259" key="14">
    <source>
        <dbReference type="Pfam" id="PF20260"/>
    </source>
</evidence>
<evidence type="ECO:0000259" key="13">
    <source>
        <dbReference type="Pfam" id="PF04452"/>
    </source>
</evidence>
<dbReference type="InterPro" id="IPR015947">
    <property type="entry name" value="PUA-like_sf"/>
</dbReference>
<dbReference type="GeneID" id="84574395"/>
<comment type="catalytic activity">
    <reaction evidence="11 12">
        <text>uridine(1498) in 16S rRNA + S-adenosyl-L-methionine = N(3)-methyluridine(1498) in 16S rRNA + S-adenosyl-L-homocysteine + H(+)</text>
        <dbReference type="Rhea" id="RHEA:42920"/>
        <dbReference type="Rhea" id="RHEA-COMP:10283"/>
        <dbReference type="Rhea" id="RHEA-COMP:10284"/>
        <dbReference type="ChEBI" id="CHEBI:15378"/>
        <dbReference type="ChEBI" id="CHEBI:57856"/>
        <dbReference type="ChEBI" id="CHEBI:59789"/>
        <dbReference type="ChEBI" id="CHEBI:65315"/>
        <dbReference type="ChEBI" id="CHEBI:74502"/>
        <dbReference type="EC" id="2.1.1.193"/>
    </reaction>
</comment>
<protein>
    <recommendedName>
        <fullName evidence="4 12">Ribosomal RNA small subunit methyltransferase E</fullName>
        <ecNumber evidence="3 12">2.1.1.193</ecNumber>
    </recommendedName>
</protein>
<evidence type="ECO:0000313" key="16">
    <source>
        <dbReference type="Proteomes" id="UP000249886"/>
    </source>
</evidence>
<name>A0A8B4H714_9CORY</name>
<dbReference type="InterPro" id="IPR029026">
    <property type="entry name" value="tRNA_m1G_MTases_N"/>
</dbReference>
<evidence type="ECO:0000256" key="11">
    <source>
        <dbReference type="ARBA" id="ARBA00047944"/>
    </source>
</evidence>
<sequence length="245" mass="25482">MSRPVYVQEFPTPPTVGKVIELTGDEGRHAVSVKRTSVGEQIELVDGHGTRAVITVTGVSGKDRLVGVVDCVASEPAPRPTVTVVQALPKAARSELTVDLLTQAGADVIVPWQAGRSVANWGKKQDKGLAKWRAAARAAAKQSRRSRIPEITPVADQAAVVALIQAAPLALMLHEDATGKITDQPVAQVDSVVLIIGPEGGISPAELDAFTAAGAHPVRLGPEVLRTASAGMVALAALGAVTDRW</sequence>
<evidence type="ECO:0000256" key="5">
    <source>
        <dbReference type="ARBA" id="ARBA00022490"/>
    </source>
</evidence>
<dbReference type="SUPFAM" id="SSF88697">
    <property type="entry name" value="PUA domain-like"/>
    <property type="match status" value="1"/>
</dbReference>
<dbReference type="InterPro" id="IPR029028">
    <property type="entry name" value="Alpha/beta_knot_MTases"/>
</dbReference>
<accession>A0A8B4H714</accession>
<proteinExistence type="inferred from homology"/>
<dbReference type="EMBL" id="UARK01000004">
    <property type="protein sequence ID" value="SPW28139.1"/>
    <property type="molecule type" value="Genomic_DNA"/>
</dbReference>
<dbReference type="GO" id="GO:0070042">
    <property type="term" value="F:rRNA (uridine-N3-)-methyltransferase activity"/>
    <property type="evidence" value="ECO:0007669"/>
    <property type="project" value="TreeGrafter"/>
</dbReference>
<comment type="caution">
    <text evidence="15">The sequence shown here is derived from an EMBL/GenBank/DDBJ whole genome shotgun (WGS) entry which is preliminary data.</text>
</comment>
<dbReference type="CDD" id="cd18084">
    <property type="entry name" value="RsmE-like"/>
    <property type="match status" value="1"/>
</dbReference>
<dbReference type="InterPro" id="IPR046887">
    <property type="entry name" value="RsmE_PUA-like"/>
</dbReference>
<dbReference type="Proteomes" id="UP000249886">
    <property type="component" value="Unassembled WGS sequence"/>
</dbReference>
<dbReference type="PIRSF" id="PIRSF015601">
    <property type="entry name" value="MTase_slr0722"/>
    <property type="match status" value="1"/>
</dbReference>
<dbReference type="Pfam" id="PF04452">
    <property type="entry name" value="Methyltrans_RNA"/>
    <property type="match status" value="1"/>
</dbReference>
<comment type="similarity">
    <text evidence="2 12">Belongs to the RNA methyltransferase RsmE family.</text>
</comment>
<dbReference type="InterPro" id="IPR046886">
    <property type="entry name" value="RsmE_MTase_dom"/>
</dbReference>
<keyword evidence="5 12" id="KW-0963">Cytoplasm</keyword>
<dbReference type="FunFam" id="3.40.1280.10:FF:000023">
    <property type="entry name" value="Ribosomal RNA small subunit methyltransferase E"/>
    <property type="match status" value="1"/>
</dbReference>
<evidence type="ECO:0000256" key="3">
    <source>
        <dbReference type="ARBA" id="ARBA00012328"/>
    </source>
</evidence>
<evidence type="ECO:0000256" key="2">
    <source>
        <dbReference type="ARBA" id="ARBA00005528"/>
    </source>
</evidence>
<dbReference type="Gene3D" id="2.40.240.20">
    <property type="entry name" value="Hypothetical PUA domain-like, domain 1"/>
    <property type="match status" value="1"/>
</dbReference>
<dbReference type="PANTHER" id="PTHR30027">
    <property type="entry name" value="RIBOSOMAL RNA SMALL SUBUNIT METHYLTRANSFERASE E"/>
    <property type="match status" value="1"/>
</dbReference>
<dbReference type="SUPFAM" id="SSF75217">
    <property type="entry name" value="alpha/beta knot"/>
    <property type="match status" value="1"/>
</dbReference>
<dbReference type="EC" id="2.1.1.193" evidence="3 12"/>
<keyword evidence="8 12" id="KW-0808">Transferase</keyword>
<dbReference type="Pfam" id="PF20260">
    <property type="entry name" value="PUA_4"/>
    <property type="match status" value="1"/>
</dbReference>
<dbReference type="GO" id="GO:0070475">
    <property type="term" value="P:rRNA base methylation"/>
    <property type="evidence" value="ECO:0007669"/>
    <property type="project" value="TreeGrafter"/>
</dbReference>
<gene>
    <name evidence="15" type="primary">rsmE</name>
    <name evidence="15" type="ORF">NCTC10254_01165</name>
</gene>
<dbReference type="AlphaFoldDB" id="A0A8B4H714"/>